<accession>A0A194XVW4</accession>
<feature type="non-terminal residue" evidence="1">
    <location>
        <position position="247"/>
    </location>
</feature>
<name>A0A194XVW4_MOLSC</name>
<proteinExistence type="predicted"/>
<dbReference type="InterPro" id="IPR011009">
    <property type="entry name" value="Kinase-like_dom_sf"/>
</dbReference>
<dbReference type="OrthoDB" id="2968323at2759"/>
<dbReference type="InParanoid" id="A0A194XVW4"/>
<dbReference type="AlphaFoldDB" id="A0A194XVW4"/>
<dbReference type="GeneID" id="28818046"/>
<sequence length="247" mass="28378">SSCDSEGYSKKKPFEAYQDKIIQLCRDLGWGEPSTVERMKGGSYNRIVGLTFKERQPSGFVLRISRTGGEFDEAAEVKDQVSLLQYLSTHLPVAGISAFDSSQNNALSSSYVLQEYWDLILSLPLVLARSPPLWLWCNEDERSDGWTGNMDVAPARELTQEELLIKAHFDQIMAKHDPSYMEDAYYRGPWLRRLARFALFGFGEYGSFDRYDNFIKEWEIHYSSITKFEVENISNNESDEESGEDEE</sequence>
<dbReference type="Proteomes" id="UP000070700">
    <property type="component" value="Unassembled WGS sequence"/>
</dbReference>
<organism evidence="1 2">
    <name type="scientific">Mollisia scopiformis</name>
    <name type="common">Conifer needle endophyte fungus</name>
    <name type="synonym">Phialocephala scopiformis</name>
    <dbReference type="NCBI Taxonomy" id="149040"/>
    <lineage>
        <taxon>Eukaryota</taxon>
        <taxon>Fungi</taxon>
        <taxon>Dikarya</taxon>
        <taxon>Ascomycota</taxon>
        <taxon>Pezizomycotina</taxon>
        <taxon>Leotiomycetes</taxon>
        <taxon>Helotiales</taxon>
        <taxon>Mollisiaceae</taxon>
        <taxon>Mollisia</taxon>
    </lineage>
</organism>
<evidence type="ECO:0000313" key="2">
    <source>
        <dbReference type="Proteomes" id="UP000070700"/>
    </source>
</evidence>
<dbReference type="RefSeq" id="XP_018078509.1">
    <property type="nucleotide sequence ID" value="XM_018208320.1"/>
</dbReference>
<keyword evidence="2" id="KW-1185">Reference proteome</keyword>
<evidence type="ECO:0000313" key="1">
    <source>
        <dbReference type="EMBL" id="KUJ24154.1"/>
    </source>
</evidence>
<dbReference type="SUPFAM" id="SSF56112">
    <property type="entry name" value="Protein kinase-like (PK-like)"/>
    <property type="match status" value="1"/>
</dbReference>
<feature type="non-terminal residue" evidence="1">
    <location>
        <position position="1"/>
    </location>
</feature>
<reference evidence="1 2" key="1">
    <citation type="submission" date="2015-10" db="EMBL/GenBank/DDBJ databases">
        <title>Full genome of DAOMC 229536 Phialocephala scopiformis, a fungal endophyte of spruce producing the potent anti-insectan compound rugulosin.</title>
        <authorList>
            <consortium name="DOE Joint Genome Institute"/>
            <person name="Walker A.K."/>
            <person name="Frasz S.L."/>
            <person name="Seifert K.A."/>
            <person name="Miller J.D."/>
            <person name="Mondo S.J."/>
            <person name="Labutti K."/>
            <person name="Lipzen A."/>
            <person name="Dockter R."/>
            <person name="Kennedy M."/>
            <person name="Grigoriev I.V."/>
            <person name="Spatafora J.W."/>
        </authorList>
    </citation>
    <scope>NUCLEOTIDE SEQUENCE [LARGE SCALE GENOMIC DNA]</scope>
    <source>
        <strain evidence="1 2">CBS 120377</strain>
    </source>
</reference>
<evidence type="ECO:0008006" key="3">
    <source>
        <dbReference type="Google" id="ProtNLM"/>
    </source>
</evidence>
<dbReference type="EMBL" id="KQ947404">
    <property type="protein sequence ID" value="KUJ24154.1"/>
    <property type="molecule type" value="Genomic_DNA"/>
</dbReference>
<gene>
    <name evidence="1" type="ORF">LY89DRAFT_552679</name>
</gene>
<protein>
    <recommendedName>
        <fullName evidence="3">Aminoglycoside phosphotransferase domain-containing protein</fullName>
    </recommendedName>
</protein>
<dbReference type="KEGG" id="psco:LY89DRAFT_552679"/>